<gene>
    <name evidence="1" type="ORF">OXX778_LOCUS16817</name>
</gene>
<comment type="caution">
    <text evidence="1">The sequence shown here is derived from an EMBL/GenBank/DDBJ whole genome shotgun (WGS) entry which is preliminary data.</text>
</comment>
<organism evidence="1 2">
    <name type="scientific">Brachionus calyciflorus</name>
    <dbReference type="NCBI Taxonomy" id="104777"/>
    <lineage>
        <taxon>Eukaryota</taxon>
        <taxon>Metazoa</taxon>
        <taxon>Spiralia</taxon>
        <taxon>Gnathifera</taxon>
        <taxon>Rotifera</taxon>
        <taxon>Eurotatoria</taxon>
        <taxon>Monogononta</taxon>
        <taxon>Pseudotrocha</taxon>
        <taxon>Ploima</taxon>
        <taxon>Brachionidae</taxon>
        <taxon>Brachionus</taxon>
    </lineage>
</organism>
<feature type="non-terminal residue" evidence="1">
    <location>
        <position position="1"/>
    </location>
</feature>
<protein>
    <submittedName>
        <fullName evidence="1">Uncharacterized protein</fullName>
    </submittedName>
</protein>
<name>A0A814HFD1_9BILA</name>
<evidence type="ECO:0000313" key="1">
    <source>
        <dbReference type="EMBL" id="CAF1009433.1"/>
    </source>
</evidence>
<evidence type="ECO:0000313" key="2">
    <source>
        <dbReference type="Proteomes" id="UP000663879"/>
    </source>
</evidence>
<proteinExistence type="predicted"/>
<keyword evidence="2" id="KW-1185">Reference proteome</keyword>
<sequence>MVSVSYFNPSIAYTTTCIYYSPSNTNGTTRFYSFYYILFNNEFKFDQYIIGLEFYAIEAGSLLFQLVKSSSCGASIFCSDFYDGSYCIPISPYFSRNITFSSGYNRIYFENRVQAYKGSLVQLSFSSGKLASISGTKKKTSRYYYHPCNSFSTASKQNFVFLFNTISEKMYYKGFIKFQYQYESTGNYAISLKQNYFNAKSDILKSIKLRTMEINFLNDDFILDKTIHISIEIYTDMVSDQNILMASQKTEILRHYNTSANYFGLAFENYNLSNFNQLTSIWGRFLITSTEFKFDSNLNYIQLYSLNSGTITFYIYRMYNCGYRESCASQIKRFSPSLPSSFSVNTLGSFSINKGLNQLGSFNLKVYQFSFIVFETSTPGLVALIEDQFAFSDYQIINNNIKKVQSKRNYKFCIKAFISNKFYFTRKVFNYENSSNGYYNLQLRSSNLTVNVNRTQESKTNVEIDFGDGLNKSFDFNNSLATYIGGEIPAFVNKSNLSFGGRILLLNTEIKFSSILYGIRFLASNAGTINFQLVSFESICGNLTSCSEYLSSNKNSYGMLNYTNSTTLSVEQGLNSIIFEKQIKIQKGLMVLVDMTSSNVRLLCDESGSVPYSDLSINESVLNMLYENRNLKIHFNLLIENNFYETIHHFEYVYKKRNNYSLIGSVRDRNIIIKQTLEFRNKQFLDIYCRDSNSTIDFKIHCSVIMLSQDLNDSIDLDNMMFNFTGEYFDYFGIESSNSKYANETTELTGNFILTNTEFKFDADFIGFETFAVNKGPLTIS</sequence>
<dbReference type="EMBL" id="CAJNOC010004098">
    <property type="protein sequence ID" value="CAF1009433.1"/>
    <property type="molecule type" value="Genomic_DNA"/>
</dbReference>
<reference evidence="1" key="1">
    <citation type="submission" date="2021-02" db="EMBL/GenBank/DDBJ databases">
        <authorList>
            <person name="Nowell W R."/>
        </authorList>
    </citation>
    <scope>NUCLEOTIDE SEQUENCE</scope>
    <source>
        <strain evidence="1">Ploen Becks lab</strain>
    </source>
</reference>
<dbReference type="OrthoDB" id="10219817at2759"/>
<dbReference type="Proteomes" id="UP000663879">
    <property type="component" value="Unassembled WGS sequence"/>
</dbReference>
<accession>A0A814HFD1</accession>
<dbReference type="AlphaFoldDB" id="A0A814HFD1"/>